<reference evidence="1 2" key="1">
    <citation type="journal article" date="2016" name="Nat. Commun.">
        <title>Thousands of microbial genomes shed light on interconnected biogeochemical processes in an aquifer system.</title>
        <authorList>
            <person name="Anantharaman K."/>
            <person name="Brown C.T."/>
            <person name="Hug L.A."/>
            <person name="Sharon I."/>
            <person name="Castelle C.J."/>
            <person name="Probst A.J."/>
            <person name="Thomas B.C."/>
            <person name="Singh A."/>
            <person name="Wilkins M.J."/>
            <person name="Karaoz U."/>
            <person name="Brodie E.L."/>
            <person name="Williams K.H."/>
            <person name="Hubbard S.S."/>
            <person name="Banfield J.F."/>
        </authorList>
    </citation>
    <scope>NUCLEOTIDE SEQUENCE [LARGE SCALE GENOMIC DNA]</scope>
</reference>
<dbReference type="STRING" id="1802319.A2928_04000"/>
<accession>A0A1G2NG52</accession>
<sequence length="79" mass="8614">MSTHSAGRDVVTDTDKKITVGNTVKPRHDKVMPVGQRAASPLTVRGYVVQCLFQDENKWLCNLAGVNGAYDTSDFVCAE</sequence>
<evidence type="ECO:0000313" key="2">
    <source>
        <dbReference type="Proteomes" id="UP000176221"/>
    </source>
</evidence>
<name>A0A1G2NG52_9BACT</name>
<proteinExistence type="predicted"/>
<dbReference type="AlphaFoldDB" id="A0A1G2NG52"/>
<comment type="caution">
    <text evidence="1">The sequence shown here is derived from an EMBL/GenBank/DDBJ whole genome shotgun (WGS) entry which is preliminary data.</text>
</comment>
<dbReference type="EMBL" id="MHRX01000001">
    <property type="protein sequence ID" value="OHA35033.1"/>
    <property type="molecule type" value="Genomic_DNA"/>
</dbReference>
<protein>
    <submittedName>
        <fullName evidence="1">Uncharacterized protein</fullName>
    </submittedName>
</protein>
<organism evidence="1 2">
    <name type="scientific">Candidatus Taylorbacteria bacterium RIFCSPLOWO2_01_FULL_45_15b</name>
    <dbReference type="NCBI Taxonomy" id="1802319"/>
    <lineage>
        <taxon>Bacteria</taxon>
        <taxon>Candidatus Tayloriibacteriota</taxon>
    </lineage>
</organism>
<evidence type="ECO:0000313" key="1">
    <source>
        <dbReference type="EMBL" id="OHA35033.1"/>
    </source>
</evidence>
<dbReference type="Proteomes" id="UP000176221">
    <property type="component" value="Unassembled WGS sequence"/>
</dbReference>
<gene>
    <name evidence="1" type="ORF">A2928_04000</name>
</gene>